<evidence type="ECO:0000313" key="7">
    <source>
        <dbReference type="Ensembl" id="ENSCMIP00000006180.1"/>
    </source>
</evidence>
<evidence type="ECO:0000256" key="5">
    <source>
        <dbReference type="ARBA" id="ARBA00047984"/>
    </source>
</evidence>
<reference evidence="8" key="2">
    <citation type="journal article" date="2007" name="PLoS Biol.">
        <title>Survey sequencing and comparative analysis of the elephant shark (Callorhinchus milii) genome.</title>
        <authorList>
            <person name="Venkatesh B."/>
            <person name="Kirkness E.F."/>
            <person name="Loh Y.H."/>
            <person name="Halpern A.L."/>
            <person name="Lee A.P."/>
            <person name="Johnson J."/>
            <person name="Dandona N."/>
            <person name="Viswanathan L.D."/>
            <person name="Tay A."/>
            <person name="Venter J.C."/>
            <person name="Strausberg R.L."/>
            <person name="Brenner S."/>
        </authorList>
    </citation>
    <scope>NUCLEOTIDE SEQUENCE [LARGE SCALE GENOMIC DNA]</scope>
</reference>
<reference evidence="8" key="3">
    <citation type="journal article" date="2014" name="Nature">
        <title>Elephant shark genome provides unique insights into gnathostome evolution.</title>
        <authorList>
            <consortium name="International Elephant Shark Genome Sequencing Consortium"/>
            <person name="Venkatesh B."/>
            <person name="Lee A.P."/>
            <person name="Ravi V."/>
            <person name="Maurya A.K."/>
            <person name="Lian M.M."/>
            <person name="Swann J.B."/>
            <person name="Ohta Y."/>
            <person name="Flajnik M.F."/>
            <person name="Sutoh Y."/>
            <person name="Kasahara M."/>
            <person name="Hoon S."/>
            <person name="Gangu V."/>
            <person name="Roy S.W."/>
            <person name="Irimia M."/>
            <person name="Korzh V."/>
            <person name="Kondrychyn I."/>
            <person name="Lim Z.W."/>
            <person name="Tay B.H."/>
            <person name="Tohari S."/>
            <person name="Kong K.W."/>
            <person name="Ho S."/>
            <person name="Lorente-Galdos B."/>
            <person name="Quilez J."/>
            <person name="Marques-Bonet T."/>
            <person name="Raney B.J."/>
            <person name="Ingham P.W."/>
            <person name="Tay A."/>
            <person name="Hillier L.W."/>
            <person name="Minx P."/>
            <person name="Boehm T."/>
            <person name="Wilson R.K."/>
            <person name="Brenner S."/>
            <person name="Warren W.C."/>
        </authorList>
    </citation>
    <scope>NUCLEOTIDE SEQUENCE [LARGE SCALE GENOMIC DNA]</scope>
</reference>
<dbReference type="Pfam" id="PF08148">
    <property type="entry name" value="DSHCT"/>
    <property type="match status" value="1"/>
</dbReference>
<dbReference type="Ensembl" id="ENSCMIT00000006386.1">
    <property type="protein sequence ID" value="ENSCMIP00000006180.1"/>
    <property type="gene ID" value="ENSCMIG00000003562.1"/>
</dbReference>
<reference evidence="8" key="1">
    <citation type="journal article" date="2006" name="Science">
        <title>Ancient noncoding elements conserved in the human genome.</title>
        <authorList>
            <person name="Venkatesh B."/>
            <person name="Kirkness E.F."/>
            <person name="Loh Y.H."/>
            <person name="Halpern A.L."/>
            <person name="Lee A.P."/>
            <person name="Johnson J."/>
            <person name="Dandona N."/>
            <person name="Viswanathan L.D."/>
            <person name="Tay A."/>
            <person name="Venter J.C."/>
            <person name="Strausberg R.L."/>
            <person name="Brenner S."/>
        </authorList>
    </citation>
    <scope>NUCLEOTIDE SEQUENCE [LARGE SCALE GENOMIC DNA]</scope>
</reference>
<dbReference type="GO" id="GO:0055087">
    <property type="term" value="C:Ski complex"/>
    <property type="evidence" value="ECO:0007669"/>
    <property type="project" value="TreeGrafter"/>
</dbReference>
<protein>
    <recommendedName>
        <fullName evidence="6">ATP-dependent RNA helicase Ski2/MTR4 C-terminal domain-containing protein</fullName>
    </recommendedName>
</protein>
<dbReference type="STRING" id="7868.ENSCMIP00000006180"/>
<sequence>MSLFLCVCHYLSPFLTHSLSQPVFARMSPSLPLSLTLCLYVRLSQSLSVPLYLSLPRSHTHTLSLSLSPQYRRLEERMVIKDELDRLRYLVSDQSLILLPEYEQRVNVLKALRYIDESCAVQLKGRVACEISNHELIVTEMVFENVLTDLRPEEIVALLSCMVFQQKTQVEPEINQVLRKVCVAHPHAHAHTHTHLNTHPPRP</sequence>
<dbReference type="Gene3D" id="1.10.3380.30">
    <property type="match status" value="1"/>
</dbReference>
<evidence type="ECO:0000313" key="8">
    <source>
        <dbReference type="Proteomes" id="UP000314986"/>
    </source>
</evidence>
<keyword evidence="1" id="KW-0547">Nucleotide-binding</keyword>
<evidence type="ECO:0000256" key="2">
    <source>
        <dbReference type="ARBA" id="ARBA00022801"/>
    </source>
</evidence>
<dbReference type="GO" id="GO:0070478">
    <property type="term" value="P:nuclear-transcribed mRNA catabolic process, 3'-5' exonucleolytic nonsense-mediated decay"/>
    <property type="evidence" value="ECO:0007669"/>
    <property type="project" value="TreeGrafter"/>
</dbReference>
<dbReference type="GO" id="GO:0005524">
    <property type="term" value="F:ATP binding"/>
    <property type="evidence" value="ECO:0007669"/>
    <property type="project" value="UniProtKB-KW"/>
</dbReference>
<keyword evidence="2" id="KW-0378">Hydrolase</keyword>
<organism evidence="7 8">
    <name type="scientific">Callorhinchus milii</name>
    <name type="common">Ghost shark</name>
    <dbReference type="NCBI Taxonomy" id="7868"/>
    <lineage>
        <taxon>Eukaryota</taxon>
        <taxon>Metazoa</taxon>
        <taxon>Chordata</taxon>
        <taxon>Craniata</taxon>
        <taxon>Vertebrata</taxon>
        <taxon>Chondrichthyes</taxon>
        <taxon>Holocephali</taxon>
        <taxon>Chimaeriformes</taxon>
        <taxon>Callorhinchidae</taxon>
        <taxon>Callorhinchus</taxon>
    </lineage>
</organism>
<reference evidence="7" key="4">
    <citation type="submission" date="2025-08" db="UniProtKB">
        <authorList>
            <consortium name="Ensembl"/>
        </authorList>
    </citation>
    <scope>IDENTIFICATION</scope>
</reference>
<dbReference type="GeneTree" id="ENSGT00940000158255"/>
<dbReference type="InParanoid" id="A0A4W3GT76"/>
<keyword evidence="8" id="KW-1185">Reference proteome</keyword>
<reference evidence="7" key="5">
    <citation type="submission" date="2025-09" db="UniProtKB">
        <authorList>
            <consortium name="Ensembl"/>
        </authorList>
    </citation>
    <scope>IDENTIFICATION</scope>
</reference>
<evidence type="ECO:0000256" key="3">
    <source>
        <dbReference type="ARBA" id="ARBA00022806"/>
    </source>
</evidence>
<evidence type="ECO:0000256" key="1">
    <source>
        <dbReference type="ARBA" id="ARBA00022741"/>
    </source>
</evidence>
<accession>A0A4W3GT76</accession>
<evidence type="ECO:0000256" key="4">
    <source>
        <dbReference type="ARBA" id="ARBA00022840"/>
    </source>
</evidence>
<dbReference type="SMART" id="SM01142">
    <property type="entry name" value="DSHCT"/>
    <property type="match status" value="1"/>
</dbReference>
<dbReference type="PANTHER" id="PTHR12131:SF1">
    <property type="entry name" value="ATP-DEPENDENT RNA HELICASE SUPV3L1, MITOCHONDRIAL-RELATED"/>
    <property type="match status" value="1"/>
</dbReference>
<keyword evidence="4" id="KW-0067">ATP-binding</keyword>
<dbReference type="InterPro" id="IPR012961">
    <property type="entry name" value="Ski2/MTR4_C"/>
</dbReference>
<dbReference type="GO" id="GO:0016787">
    <property type="term" value="F:hydrolase activity"/>
    <property type="evidence" value="ECO:0007669"/>
    <property type="project" value="UniProtKB-KW"/>
</dbReference>
<dbReference type="InterPro" id="IPR050699">
    <property type="entry name" value="RNA-DNA_Helicase"/>
</dbReference>
<evidence type="ECO:0000259" key="6">
    <source>
        <dbReference type="SMART" id="SM01142"/>
    </source>
</evidence>
<name>A0A4W3GT76_CALMI</name>
<feature type="domain" description="ATP-dependent RNA helicase Ski2/MTR4 C-terminal" evidence="6">
    <location>
        <begin position="116"/>
        <end position="192"/>
    </location>
</feature>
<dbReference type="GO" id="GO:0003724">
    <property type="term" value="F:RNA helicase activity"/>
    <property type="evidence" value="ECO:0007669"/>
    <property type="project" value="UniProtKB-EC"/>
</dbReference>
<dbReference type="AlphaFoldDB" id="A0A4W3GT76"/>
<keyword evidence="3" id="KW-0347">Helicase</keyword>
<dbReference type="Proteomes" id="UP000314986">
    <property type="component" value="Unassembled WGS sequence"/>
</dbReference>
<proteinExistence type="predicted"/>
<comment type="catalytic activity">
    <reaction evidence="5">
        <text>ATP + H2O = ADP + phosphate + H(+)</text>
        <dbReference type="Rhea" id="RHEA:13065"/>
        <dbReference type="ChEBI" id="CHEBI:15377"/>
        <dbReference type="ChEBI" id="CHEBI:15378"/>
        <dbReference type="ChEBI" id="CHEBI:30616"/>
        <dbReference type="ChEBI" id="CHEBI:43474"/>
        <dbReference type="ChEBI" id="CHEBI:456216"/>
        <dbReference type="EC" id="3.6.4.13"/>
    </reaction>
</comment>
<dbReference type="PANTHER" id="PTHR12131">
    <property type="entry name" value="ATP-DEPENDENT RNA AND DNA HELICASE"/>
    <property type="match status" value="1"/>
</dbReference>